<evidence type="ECO:0000313" key="5">
    <source>
        <dbReference type="EMBL" id="VFQ68298.1"/>
    </source>
</evidence>
<dbReference type="EMBL" id="OOIL02000670">
    <property type="protein sequence ID" value="VFQ68298.1"/>
    <property type="molecule type" value="Genomic_DNA"/>
</dbReference>
<feature type="region of interest" description="Disordered" evidence="1">
    <location>
        <begin position="179"/>
        <end position="199"/>
    </location>
</feature>
<evidence type="ECO:0000313" key="6">
    <source>
        <dbReference type="Proteomes" id="UP000595140"/>
    </source>
</evidence>
<feature type="compositionally biased region" description="Polar residues" evidence="1">
    <location>
        <begin position="179"/>
        <end position="193"/>
    </location>
</feature>
<protein>
    <recommendedName>
        <fullName evidence="7">DUF4378 domain-containing protein</fullName>
    </recommendedName>
</protein>
<keyword evidence="6" id="KW-1185">Reference proteome</keyword>
<evidence type="ECO:0000259" key="3">
    <source>
        <dbReference type="Pfam" id="PF14309"/>
    </source>
</evidence>
<dbReference type="AlphaFoldDB" id="A0A484KUP1"/>
<feature type="domain" description="DUF4378" evidence="3">
    <location>
        <begin position="778"/>
        <end position="936"/>
    </location>
</feature>
<dbReference type="InterPro" id="IPR022212">
    <property type="entry name" value="DUF3741"/>
</dbReference>
<accession>A0A484KUP1</accession>
<dbReference type="PANTHER" id="PTHR46634">
    <property type="entry name" value="M REDUCTASE II SUBUNIT GAMMA, PUTATIVE (DUF3741)-RELATED"/>
    <property type="match status" value="1"/>
</dbReference>
<feature type="compositionally biased region" description="Polar residues" evidence="1">
    <location>
        <begin position="685"/>
        <end position="694"/>
    </location>
</feature>
<name>A0A484KUP1_9ASTE</name>
<dbReference type="Pfam" id="PF14383">
    <property type="entry name" value="VARLMGL"/>
    <property type="match status" value="1"/>
</dbReference>
<proteinExistence type="predicted"/>
<feature type="domain" description="DUF3741" evidence="4">
    <location>
        <begin position="105"/>
        <end position="122"/>
    </location>
</feature>
<feature type="domain" description="DUF3741" evidence="2">
    <location>
        <begin position="207"/>
        <end position="250"/>
    </location>
</feature>
<evidence type="ECO:0000256" key="1">
    <source>
        <dbReference type="SAM" id="MobiDB-lite"/>
    </source>
</evidence>
<evidence type="ECO:0000259" key="2">
    <source>
        <dbReference type="Pfam" id="PF12552"/>
    </source>
</evidence>
<dbReference type="InterPro" id="IPR025486">
    <property type="entry name" value="DUF4378"/>
</dbReference>
<sequence length="943" mass="105560">MNGIQKGQNLEEHFSGCLGRMVNLFDLNDGSAGNELLTDKPYQDGFPPMYNSNVASLSPYNDQTEDNEIVSKSSENILHRKSNVTPMKMLLAQEMSKEINNKHNPPSVVAKLMGLDTPPSQQPDSSKERYCVGGSARVHTDTHLSYCNNKSGTLNGELQHDFHQCSKQNQFKDVNKVWQHQQKSSLRNKSSGSGRCDEKDKRTAYVRQKFIEAKSLSIDEKCRQTNNFQGALEVLSSNPDLLLKFLQEPNPTLAQQISNLRSCQPPTDIKRITVLRPSKMVDNHTYSGKETNEKKDNKANEVSQLNKMDESYQDHFASTARHSVDGSSAQPTRIVVLKPSTGKCHNLKVVSSPPRISPARFHHENVSADPEDNGVQELRELATEITQHMHENSIGHERDDILLSSVFLDGYISDVSSFNKSENEHAMENLSDSEFMSPASRHSWEFINRFRSPHSLSSPRASHSPESLVSREAKKQLSERLAMVASNGICQEQRPHRRSSSTLGEMLSLSYAKKAGKRGGGGDKEPSDLSFNQVGGANIMEGVDNSLSLLRSQSVPVPSTMFASQLKVESSDSETVKTNPGEGSLNERIIKFSLKGKVSGLFSWNKKPSNQKLDTSKYGDESHFGEKCYLDSRRKENQDMSQCLDYVHGSTGKRTSSGLTGRHVIISSEVDPGPSVKKDWRPGNLSESQDQPSPISVLGTSFEDDESVTQVSLDNIKQYDHGELPGPSTTFNPIDKSPPIGSISRTLSLNDSCLFDAATSFSLKPSSTQRAEEEHKWFIHVLTILSEAGLDDVQYDSFLSRWHSPESSLDPSLKDKYVDSHDEESSLHEAKRRKMRSTKKLIFDCVNAVLMDISCQNTFPCSVISADHVLGQMREWFSWNNMIDLSEYNGDRNCLVAEKMVEKETMGNGWIQHWRLEREMIGKEIEGKLLDEIVREAVVEMMK</sequence>
<organism evidence="5 6">
    <name type="scientific">Cuscuta campestris</name>
    <dbReference type="NCBI Taxonomy" id="132261"/>
    <lineage>
        <taxon>Eukaryota</taxon>
        <taxon>Viridiplantae</taxon>
        <taxon>Streptophyta</taxon>
        <taxon>Embryophyta</taxon>
        <taxon>Tracheophyta</taxon>
        <taxon>Spermatophyta</taxon>
        <taxon>Magnoliopsida</taxon>
        <taxon>eudicotyledons</taxon>
        <taxon>Gunneridae</taxon>
        <taxon>Pentapetalae</taxon>
        <taxon>asterids</taxon>
        <taxon>lamiids</taxon>
        <taxon>Solanales</taxon>
        <taxon>Convolvulaceae</taxon>
        <taxon>Cuscuteae</taxon>
        <taxon>Cuscuta</taxon>
        <taxon>Cuscuta subgen. Grammica</taxon>
        <taxon>Cuscuta sect. Cleistogrammica</taxon>
    </lineage>
</organism>
<reference evidence="5 6" key="1">
    <citation type="submission" date="2018-04" db="EMBL/GenBank/DDBJ databases">
        <authorList>
            <person name="Vogel A."/>
        </authorList>
    </citation>
    <scope>NUCLEOTIDE SEQUENCE [LARGE SCALE GENOMIC DNA]</scope>
</reference>
<dbReference type="OrthoDB" id="1932693at2759"/>
<feature type="region of interest" description="Disordered" evidence="1">
    <location>
        <begin position="670"/>
        <end position="699"/>
    </location>
</feature>
<evidence type="ECO:0000259" key="4">
    <source>
        <dbReference type="Pfam" id="PF14383"/>
    </source>
</evidence>
<dbReference type="InterPro" id="IPR032795">
    <property type="entry name" value="DUF3741-assoc"/>
</dbReference>
<dbReference type="PANTHER" id="PTHR46634:SF3">
    <property type="entry name" value="M REDUCTASE II SUBUNIT GAMMA, PUTATIVE (DUF3741)-RELATED"/>
    <property type="match status" value="1"/>
</dbReference>
<dbReference type="Pfam" id="PF12552">
    <property type="entry name" value="DUF3741"/>
    <property type="match status" value="1"/>
</dbReference>
<gene>
    <name evidence="5" type="ORF">CCAM_LOCUS10074</name>
</gene>
<dbReference type="Proteomes" id="UP000595140">
    <property type="component" value="Unassembled WGS sequence"/>
</dbReference>
<dbReference type="Pfam" id="PF14309">
    <property type="entry name" value="DUF4378"/>
    <property type="match status" value="1"/>
</dbReference>
<evidence type="ECO:0008006" key="7">
    <source>
        <dbReference type="Google" id="ProtNLM"/>
    </source>
</evidence>